<dbReference type="PANTHER" id="PTHR12802">
    <property type="entry name" value="SWI/SNF COMPLEX-RELATED"/>
    <property type="match status" value="1"/>
</dbReference>
<dbReference type="AlphaFoldDB" id="A0AAU9KJ53"/>
<dbReference type="NCBIfam" id="TIGR01557">
    <property type="entry name" value="myb_SHAQKYF"/>
    <property type="match status" value="1"/>
</dbReference>
<keyword evidence="2" id="KW-0238">DNA-binding</keyword>
<evidence type="ECO:0000313" key="9">
    <source>
        <dbReference type="Proteomes" id="UP001162131"/>
    </source>
</evidence>
<keyword evidence="4" id="KW-0539">Nucleus</keyword>
<reference evidence="8" key="1">
    <citation type="submission" date="2021-09" db="EMBL/GenBank/DDBJ databases">
        <authorList>
            <consortium name="AG Swart"/>
            <person name="Singh M."/>
            <person name="Singh A."/>
            <person name="Seah K."/>
            <person name="Emmerich C."/>
        </authorList>
    </citation>
    <scope>NUCLEOTIDE SEQUENCE</scope>
    <source>
        <strain evidence="8">ATCC30299</strain>
    </source>
</reference>
<evidence type="ECO:0000256" key="3">
    <source>
        <dbReference type="ARBA" id="ARBA00023163"/>
    </source>
</evidence>
<dbReference type="CDD" id="cd00167">
    <property type="entry name" value="SANT"/>
    <property type="match status" value="1"/>
</dbReference>
<dbReference type="InterPro" id="IPR017930">
    <property type="entry name" value="Myb_dom"/>
</dbReference>
<evidence type="ECO:0000256" key="1">
    <source>
        <dbReference type="ARBA" id="ARBA00023015"/>
    </source>
</evidence>
<proteinExistence type="predicted"/>
<dbReference type="PROSITE" id="PS50090">
    <property type="entry name" value="MYB_LIKE"/>
    <property type="match status" value="1"/>
</dbReference>
<name>A0AAU9KJ53_9CILI</name>
<evidence type="ECO:0000259" key="7">
    <source>
        <dbReference type="PROSITE" id="PS51294"/>
    </source>
</evidence>
<feature type="domain" description="SANT" evidence="6">
    <location>
        <begin position="13"/>
        <end position="62"/>
    </location>
</feature>
<dbReference type="Gene3D" id="1.10.10.60">
    <property type="entry name" value="Homeodomain-like"/>
    <property type="match status" value="1"/>
</dbReference>
<evidence type="ECO:0000259" key="6">
    <source>
        <dbReference type="PROSITE" id="PS51293"/>
    </source>
</evidence>
<protein>
    <submittedName>
        <fullName evidence="8">Uncharacterized protein</fullName>
    </submittedName>
</protein>
<accession>A0AAU9KJ53</accession>
<feature type="domain" description="Myb-like" evidence="5">
    <location>
        <begin position="8"/>
        <end position="58"/>
    </location>
</feature>
<dbReference type="PROSITE" id="PS51293">
    <property type="entry name" value="SANT"/>
    <property type="match status" value="1"/>
</dbReference>
<evidence type="ECO:0000259" key="5">
    <source>
        <dbReference type="PROSITE" id="PS50090"/>
    </source>
</evidence>
<organism evidence="8 9">
    <name type="scientific">Blepharisma stoltei</name>
    <dbReference type="NCBI Taxonomy" id="1481888"/>
    <lineage>
        <taxon>Eukaryota</taxon>
        <taxon>Sar</taxon>
        <taxon>Alveolata</taxon>
        <taxon>Ciliophora</taxon>
        <taxon>Postciliodesmatophora</taxon>
        <taxon>Heterotrichea</taxon>
        <taxon>Heterotrichida</taxon>
        <taxon>Blepharismidae</taxon>
        <taxon>Blepharisma</taxon>
    </lineage>
</organism>
<dbReference type="InterPro" id="IPR006447">
    <property type="entry name" value="Myb_dom_plants"/>
</dbReference>
<dbReference type="InterPro" id="IPR009057">
    <property type="entry name" value="Homeodomain-like_sf"/>
</dbReference>
<evidence type="ECO:0000313" key="8">
    <source>
        <dbReference type="EMBL" id="CAG9335780.1"/>
    </source>
</evidence>
<dbReference type="EMBL" id="CAJZBQ010000063">
    <property type="protein sequence ID" value="CAG9335780.1"/>
    <property type="molecule type" value="Genomic_DNA"/>
</dbReference>
<dbReference type="Pfam" id="PF00249">
    <property type="entry name" value="Myb_DNA-binding"/>
    <property type="match status" value="1"/>
</dbReference>
<dbReference type="PROSITE" id="PS51294">
    <property type="entry name" value="HTH_MYB"/>
    <property type="match status" value="1"/>
</dbReference>
<dbReference type="Proteomes" id="UP001162131">
    <property type="component" value="Unassembled WGS sequence"/>
</dbReference>
<dbReference type="InterPro" id="IPR001005">
    <property type="entry name" value="SANT/Myb"/>
</dbReference>
<dbReference type="InterPro" id="IPR017884">
    <property type="entry name" value="SANT_dom"/>
</dbReference>
<keyword evidence="9" id="KW-1185">Reference proteome</keyword>
<keyword evidence="1" id="KW-0805">Transcription regulation</keyword>
<comment type="caution">
    <text evidence="8">The sequence shown here is derived from an EMBL/GenBank/DDBJ whole genome shotgun (WGS) entry which is preliminary data.</text>
</comment>
<keyword evidence="3" id="KW-0804">Transcription</keyword>
<sequence length="144" mass="17462">MNQDFQSENTYNKGRWNAEEKKKFVDALNLYGKDWAKIQNYISTRTLVQVRSHAQKYFRKADRPQELKMPQLFRLKDSERKFDEYFAQIEQFKQMMELKRQVWGQTVSEPFYNFYPNMVLPQKKAEMEGCSSIPSKRIKMDYCE</sequence>
<dbReference type="SUPFAM" id="SSF46689">
    <property type="entry name" value="Homeodomain-like"/>
    <property type="match status" value="1"/>
</dbReference>
<dbReference type="SMART" id="SM00717">
    <property type="entry name" value="SANT"/>
    <property type="match status" value="1"/>
</dbReference>
<dbReference type="GO" id="GO:0003677">
    <property type="term" value="F:DNA binding"/>
    <property type="evidence" value="ECO:0007669"/>
    <property type="project" value="UniProtKB-KW"/>
</dbReference>
<dbReference type="PANTHER" id="PTHR12802:SF146">
    <property type="entry name" value="PROTEIN REVEILLE 3"/>
    <property type="match status" value="1"/>
</dbReference>
<feature type="domain" description="HTH myb-type" evidence="7">
    <location>
        <begin position="12"/>
        <end position="62"/>
    </location>
</feature>
<gene>
    <name evidence="8" type="ORF">BSTOLATCC_MIC65102</name>
</gene>
<evidence type="ECO:0000256" key="4">
    <source>
        <dbReference type="ARBA" id="ARBA00023242"/>
    </source>
</evidence>
<evidence type="ECO:0000256" key="2">
    <source>
        <dbReference type="ARBA" id="ARBA00023125"/>
    </source>
</evidence>